<feature type="non-terminal residue" evidence="1">
    <location>
        <position position="1"/>
    </location>
</feature>
<name>A0A061RRE1_9CHLO</name>
<sequence length="65" mass="7199">ASPSHPKQARLPDFSVHKPAQFTVSASSLTPSKTNTPSVYHWSKLVAINLVTYHDYTDLTQFANV</sequence>
<dbReference type="EMBL" id="GBEZ01011259">
    <property type="protein sequence ID" value="JAC74513.1"/>
    <property type="molecule type" value="Transcribed_RNA"/>
</dbReference>
<reference evidence="1" key="1">
    <citation type="submission" date="2014-05" db="EMBL/GenBank/DDBJ databases">
        <title>The transcriptome of the halophilic microalga Tetraselmis sp. GSL018 isolated from the Great Salt Lake, Utah.</title>
        <authorList>
            <person name="Jinkerson R.E."/>
            <person name="D'Adamo S."/>
            <person name="Posewitz M.C."/>
        </authorList>
    </citation>
    <scope>NUCLEOTIDE SEQUENCE</scope>
    <source>
        <strain evidence="1">GSL018</strain>
    </source>
</reference>
<proteinExistence type="predicted"/>
<accession>A0A061RRE1</accession>
<evidence type="ECO:0000313" key="1">
    <source>
        <dbReference type="EMBL" id="JAC74513.1"/>
    </source>
</evidence>
<protein>
    <submittedName>
        <fullName evidence="1">Uncharacterized protein</fullName>
    </submittedName>
</protein>
<gene>
    <name evidence="1" type="ORF">TSPGSL018_25734</name>
</gene>
<organism evidence="1">
    <name type="scientific">Tetraselmis sp. GSL018</name>
    <dbReference type="NCBI Taxonomy" id="582737"/>
    <lineage>
        <taxon>Eukaryota</taxon>
        <taxon>Viridiplantae</taxon>
        <taxon>Chlorophyta</taxon>
        <taxon>core chlorophytes</taxon>
        <taxon>Chlorodendrophyceae</taxon>
        <taxon>Chlorodendrales</taxon>
        <taxon>Chlorodendraceae</taxon>
        <taxon>Tetraselmis</taxon>
    </lineage>
</organism>
<dbReference type="AlphaFoldDB" id="A0A061RRE1"/>